<feature type="region of interest" description="Disordered" evidence="1">
    <location>
        <begin position="1"/>
        <end position="53"/>
    </location>
</feature>
<dbReference type="EMBL" id="JACGWK010000008">
    <property type="protein sequence ID" value="KAL0338385.1"/>
    <property type="molecule type" value="Genomic_DNA"/>
</dbReference>
<organism evidence="2">
    <name type="scientific">Sesamum angustifolium</name>
    <dbReference type="NCBI Taxonomy" id="2727405"/>
    <lineage>
        <taxon>Eukaryota</taxon>
        <taxon>Viridiplantae</taxon>
        <taxon>Streptophyta</taxon>
        <taxon>Embryophyta</taxon>
        <taxon>Tracheophyta</taxon>
        <taxon>Spermatophyta</taxon>
        <taxon>Magnoliopsida</taxon>
        <taxon>eudicotyledons</taxon>
        <taxon>Gunneridae</taxon>
        <taxon>Pentapetalae</taxon>
        <taxon>asterids</taxon>
        <taxon>lamiids</taxon>
        <taxon>Lamiales</taxon>
        <taxon>Pedaliaceae</taxon>
        <taxon>Sesamum</taxon>
    </lineage>
</organism>
<reference evidence="2" key="2">
    <citation type="journal article" date="2024" name="Plant">
        <title>Genomic evolution and insights into agronomic trait innovations of Sesamum species.</title>
        <authorList>
            <person name="Miao H."/>
            <person name="Wang L."/>
            <person name="Qu L."/>
            <person name="Liu H."/>
            <person name="Sun Y."/>
            <person name="Le M."/>
            <person name="Wang Q."/>
            <person name="Wei S."/>
            <person name="Zheng Y."/>
            <person name="Lin W."/>
            <person name="Duan Y."/>
            <person name="Cao H."/>
            <person name="Xiong S."/>
            <person name="Wang X."/>
            <person name="Wei L."/>
            <person name="Li C."/>
            <person name="Ma Q."/>
            <person name="Ju M."/>
            <person name="Zhao R."/>
            <person name="Li G."/>
            <person name="Mu C."/>
            <person name="Tian Q."/>
            <person name="Mei H."/>
            <person name="Zhang T."/>
            <person name="Gao T."/>
            <person name="Zhang H."/>
        </authorList>
    </citation>
    <scope>NUCLEOTIDE SEQUENCE</scope>
    <source>
        <strain evidence="2">G01</strain>
    </source>
</reference>
<feature type="compositionally biased region" description="Basic and acidic residues" evidence="1">
    <location>
        <begin position="1"/>
        <end position="19"/>
    </location>
</feature>
<sequence length="111" mass="12229">MTIDANGEKESPDEDKGIEEGVLGERQSSNPVNALNFDAANQSEKHGATSGLQGPSILQVQQQQQTQGPVVCWERFLHVRSIRVLLVENDDSTRHVVTALLRNCNYEGSQL</sequence>
<name>A0AAW2N3M8_9LAMI</name>
<proteinExistence type="predicted"/>
<dbReference type="AlphaFoldDB" id="A0AAW2N3M8"/>
<evidence type="ECO:0000313" key="2">
    <source>
        <dbReference type="EMBL" id="KAL0338385.1"/>
    </source>
</evidence>
<gene>
    <name evidence="2" type="ORF">Sangu_1360600</name>
</gene>
<accession>A0AAW2N3M8</accession>
<protein>
    <submittedName>
        <fullName evidence="2">Two-component response regulator-like APRR7</fullName>
    </submittedName>
</protein>
<comment type="caution">
    <text evidence="2">The sequence shown here is derived from an EMBL/GenBank/DDBJ whole genome shotgun (WGS) entry which is preliminary data.</text>
</comment>
<evidence type="ECO:0000256" key="1">
    <source>
        <dbReference type="SAM" id="MobiDB-lite"/>
    </source>
</evidence>
<reference evidence="2" key="1">
    <citation type="submission" date="2020-06" db="EMBL/GenBank/DDBJ databases">
        <authorList>
            <person name="Li T."/>
            <person name="Hu X."/>
            <person name="Zhang T."/>
            <person name="Song X."/>
            <person name="Zhang H."/>
            <person name="Dai N."/>
            <person name="Sheng W."/>
            <person name="Hou X."/>
            <person name="Wei L."/>
        </authorList>
    </citation>
    <scope>NUCLEOTIDE SEQUENCE</scope>
    <source>
        <strain evidence="2">G01</strain>
        <tissue evidence="2">Leaf</tissue>
    </source>
</reference>